<dbReference type="GO" id="GO:0047429">
    <property type="term" value="F:nucleoside triphosphate diphosphatase activity"/>
    <property type="evidence" value="ECO:0007669"/>
    <property type="project" value="UniProtKB-EC"/>
</dbReference>
<proteinExistence type="inferred from homology"/>
<evidence type="ECO:0000256" key="1">
    <source>
        <dbReference type="ARBA" id="ARBA00001968"/>
    </source>
</evidence>
<protein>
    <recommendedName>
        <fullName evidence="4">Nucleoside triphosphate pyrophosphatase</fullName>
        <ecNumber evidence="4">3.6.1.9</ecNumber>
    </recommendedName>
    <alternativeName>
        <fullName evidence="4">Nucleotide pyrophosphatase</fullName>
        <shortName evidence="4">Nucleotide PPase</shortName>
    </alternativeName>
</protein>
<dbReference type="OrthoDB" id="9813962at2"/>
<dbReference type="Pfam" id="PF02545">
    <property type="entry name" value="Maf"/>
    <property type="match status" value="1"/>
</dbReference>
<comment type="subcellular location">
    <subcellularLocation>
        <location evidence="4">Cytoplasm</location>
    </subcellularLocation>
</comment>
<evidence type="ECO:0000313" key="6">
    <source>
        <dbReference type="Proteomes" id="UP000245293"/>
    </source>
</evidence>
<dbReference type="InterPro" id="IPR029001">
    <property type="entry name" value="ITPase-like_fam"/>
</dbReference>
<dbReference type="GO" id="GO:0005737">
    <property type="term" value="C:cytoplasm"/>
    <property type="evidence" value="ECO:0007669"/>
    <property type="project" value="UniProtKB-SubCell"/>
</dbReference>
<evidence type="ECO:0000256" key="2">
    <source>
        <dbReference type="ARBA" id="ARBA00022801"/>
    </source>
</evidence>
<dbReference type="Proteomes" id="UP000245293">
    <property type="component" value="Unassembled WGS sequence"/>
</dbReference>
<keyword evidence="4" id="KW-0963">Cytoplasm</keyword>
<dbReference type="GO" id="GO:0009117">
    <property type="term" value="P:nucleotide metabolic process"/>
    <property type="evidence" value="ECO:0007669"/>
    <property type="project" value="UniProtKB-KW"/>
</dbReference>
<sequence>MKDPFILASASAIRSQMLRAAGVPHESIPARIDEDATKAALLSEAASPRDIADALAEMKARKLSMKNFGSLVLGCDQVLSFDKKLLSKPEDPEQARTQLAALRGQTHQLLSAAVLYQDGEPLWRHVGVARLTMRQFSDAYLDDYITRNWDSIRWSVGGYKIEEEGVRLFSNIIGDHFTIQGLPLLELLSYLTLRGTLPA</sequence>
<dbReference type="InterPro" id="IPR003697">
    <property type="entry name" value="Maf-like"/>
</dbReference>
<dbReference type="PANTHER" id="PTHR43213">
    <property type="entry name" value="BIFUNCTIONAL DTTP/UTP PYROPHOSPHATASE/METHYLTRANSFERASE PROTEIN-RELATED"/>
    <property type="match status" value="1"/>
</dbReference>
<comment type="catalytic activity">
    <reaction evidence="4">
        <text>a ribonucleoside 5'-triphosphate + H2O = a ribonucleoside 5'-phosphate + diphosphate + H(+)</text>
        <dbReference type="Rhea" id="RHEA:23996"/>
        <dbReference type="ChEBI" id="CHEBI:15377"/>
        <dbReference type="ChEBI" id="CHEBI:15378"/>
        <dbReference type="ChEBI" id="CHEBI:33019"/>
        <dbReference type="ChEBI" id="CHEBI:58043"/>
        <dbReference type="ChEBI" id="CHEBI:61557"/>
        <dbReference type="EC" id="3.6.1.9"/>
    </reaction>
</comment>
<comment type="catalytic activity">
    <reaction evidence="4">
        <text>a 2'-deoxyribonucleoside 5'-triphosphate + H2O = a 2'-deoxyribonucleoside 5'-phosphate + diphosphate + H(+)</text>
        <dbReference type="Rhea" id="RHEA:44644"/>
        <dbReference type="ChEBI" id="CHEBI:15377"/>
        <dbReference type="ChEBI" id="CHEBI:15378"/>
        <dbReference type="ChEBI" id="CHEBI:33019"/>
        <dbReference type="ChEBI" id="CHEBI:61560"/>
        <dbReference type="ChEBI" id="CHEBI:65317"/>
        <dbReference type="EC" id="3.6.1.9"/>
    </reaction>
</comment>
<dbReference type="RefSeq" id="WP_109388587.1">
    <property type="nucleotide sequence ID" value="NZ_QETF01000007.1"/>
</dbReference>
<dbReference type="PIRSF" id="PIRSF006305">
    <property type="entry name" value="Maf"/>
    <property type="match status" value="1"/>
</dbReference>
<dbReference type="EMBL" id="QETF01000007">
    <property type="protein sequence ID" value="PWG17065.1"/>
    <property type="molecule type" value="Genomic_DNA"/>
</dbReference>
<comment type="cofactor">
    <cofactor evidence="1 4">
        <name>a divalent metal cation</name>
        <dbReference type="ChEBI" id="CHEBI:60240"/>
    </cofactor>
</comment>
<organism evidence="5 6">
    <name type="scientific">Salibaculum griseiflavum</name>
    <dbReference type="NCBI Taxonomy" id="1914409"/>
    <lineage>
        <taxon>Bacteria</taxon>
        <taxon>Pseudomonadati</taxon>
        <taxon>Pseudomonadota</taxon>
        <taxon>Alphaproteobacteria</taxon>
        <taxon>Rhodobacterales</taxon>
        <taxon>Roseobacteraceae</taxon>
        <taxon>Salibaculum</taxon>
    </lineage>
</organism>
<evidence type="ECO:0000313" key="5">
    <source>
        <dbReference type="EMBL" id="PWG17065.1"/>
    </source>
</evidence>
<reference evidence="6" key="1">
    <citation type="submission" date="2018-05" db="EMBL/GenBank/DDBJ databases">
        <authorList>
            <person name="Du Z."/>
            <person name="Wang X."/>
        </authorList>
    </citation>
    <scope>NUCLEOTIDE SEQUENCE [LARGE SCALE GENOMIC DNA]</scope>
    <source>
        <strain evidence="6">WDS4C29</strain>
    </source>
</reference>
<accession>A0A2V1P3Q2</accession>
<comment type="caution">
    <text evidence="5">The sequence shown here is derived from an EMBL/GenBank/DDBJ whole genome shotgun (WGS) entry which is preliminary data.</text>
</comment>
<dbReference type="CDD" id="cd00555">
    <property type="entry name" value="Maf"/>
    <property type="match status" value="1"/>
</dbReference>
<keyword evidence="2 4" id="KW-0378">Hydrolase</keyword>
<comment type="similarity">
    <text evidence="4">Belongs to the Maf family.</text>
</comment>
<comment type="function">
    <text evidence="4">Nucleoside triphosphate pyrophosphatase. May have a dual role in cell division arrest and in preventing the incorporation of modified nucleotides into cellular nucleic acids.</text>
</comment>
<name>A0A2V1P3Q2_9RHOB</name>
<dbReference type="SUPFAM" id="SSF52972">
    <property type="entry name" value="ITPase-like"/>
    <property type="match status" value="1"/>
</dbReference>
<dbReference type="AlphaFoldDB" id="A0A2V1P3Q2"/>
<evidence type="ECO:0000256" key="3">
    <source>
        <dbReference type="ARBA" id="ARBA00023080"/>
    </source>
</evidence>
<keyword evidence="3 4" id="KW-0546">Nucleotide metabolism</keyword>
<evidence type="ECO:0000256" key="4">
    <source>
        <dbReference type="HAMAP-Rule" id="MF_00528"/>
    </source>
</evidence>
<comment type="caution">
    <text evidence="4">Lacks conserved residue(s) required for the propagation of feature annotation.</text>
</comment>
<dbReference type="EC" id="3.6.1.9" evidence="4"/>
<keyword evidence="6" id="KW-1185">Reference proteome</keyword>
<dbReference type="PANTHER" id="PTHR43213:SF5">
    <property type="entry name" value="BIFUNCTIONAL DTTP_UTP PYROPHOSPHATASE_METHYLTRANSFERASE PROTEIN-RELATED"/>
    <property type="match status" value="1"/>
</dbReference>
<dbReference type="Gene3D" id="3.90.950.10">
    <property type="match status" value="1"/>
</dbReference>
<feature type="active site" description="Proton acceptor" evidence="4">
    <location>
        <position position="76"/>
    </location>
</feature>
<dbReference type="HAMAP" id="MF_00528">
    <property type="entry name" value="Maf"/>
    <property type="match status" value="1"/>
</dbReference>
<gene>
    <name evidence="5" type="ORF">DFK10_08450</name>
</gene>